<evidence type="ECO:0000313" key="2">
    <source>
        <dbReference type="EMBL" id="CAD2219658.1"/>
    </source>
</evidence>
<keyword evidence="3" id="KW-1185">Reference proteome</keyword>
<sequence length="671" mass="72926">MLRVADHVVALASLLTTVVVDFPIEYTCLPLVSRAAVRLSSDLLAIQAWMGAHAVISEVNAAALFKTAVLLMANHLPRMVNQVVFDDFTPADDKKKGLTVSNVTLVKLLSDVNRFIFVTFNSAVATHFLRAIHTLLLSERWAGELDAIVPFIEKVTGELPRAMWLCCPMMVLSGVASFGPYVGAPIHFNKPGVGEREGYIVNLSAKYGQAVVAYRGENALEEETTVDLEDVCPTSFTSPQTTCIPTKCVRLIITATAERIFGATMKKTWNVFDLQAAVHTLYILRGMADSDPAALEYLLKKKTILLINRASSLLPVQSPVPFALLPVFVESAYRGYMERFVPVYKKFLNSTSPGAVPFTYEIPGEVNVFTKLRSAPTSSLCFDPSQNSACVVITPSSKDAFPVWKDGLYFEFSVFLRYLNAAGLAEASSSTSLWTAPSVQLDLLSVCLPPTKGKEDEPPLLKLSIVNDAVRCVLSARGNTVEVRADLFSSDLDTFTHMAVVLNEHHMTVMKSGEQNSTQFLPSVAKDVGNKLKTAGGISHLVIGNRGVSGVEVAECATERVMVKEFRMGTNTKHMQKAELIHRDGSLSSPSSADECYFQFNEGTGALCCSTNKKYTGALQGSVCWCPAPATVGSPVNLSDRTALFAGEAPPSDPSHPYQIHRSVFGSVKFP</sequence>
<protein>
    <submittedName>
        <fullName evidence="2">Uncharacterized protein</fullName>
    </submittedName>
</protein>
<accession>A0A7G2CIH8</accession>
<keyword evidence="1" id="KW-0732">Signal</keyword>
<proteinExistence type="predicted"/>
<gene>
    <name evidence="2" type="ORF">ADEAN_000716700</name>
</gene>
<organism evidence="2 3">
    <name type="scientific">Angomonas deanei</name>
    <dbReference type="NCBI Taxonomy" id="59799"/>
    <lineage>
        <taxon>Eukaryota</taxon>
        <taxon>Discoba</taxon>
        <taxon>Euglenozoa</taxon>
        <taxon>Kinetoplastea</taxon>
        <taxon>Metakinetoplastina</taxon>
        <taxon>Trypanosomatida</taxon>
        <taxon>Trypanosomatidae</taxon>
        <taxon>Strigomonadinae</taxon>
        <taxon>Angomonas</taxon>
    </lineage>
</organism>
<reference evidence="2 3" key="1">
    <citation type="submission" date="2020-08" db="EMBL/GenBank/DDBJ databases">
        <authorList>
            <person name="Newling K."/>
            <person name="Davey J."/>
            <person name="Forrester S."/>
        </authorList>
    </citation>
    <scope>NUCLEOTIDE SEQUENCE [LARGE SCALE GENOMIC DNA]</scope>
    <source>
        <strain evidence="3">Crithidia deanei Carvalho (ATCC PRA-265)</strain>
    </source>
</reference>
<dbReference type="EMBL" id="LR877158">
    <property type="protein sequence ID" value="CAD2219658.1"/>
    <property type="molecule type" value="Genomic_DNA"/>
</dbReference>
<feature type="chain" id="PRO_5028834656" evidence="1">
    <location>
        <begin position="22"/>
        <end position="671"/>
    </location>
</feature>
<dbReference type="VEuPathDB" id="TriTrypDB:ADEAN_000716700"/>
<feature type="signal peptide" evidence="1">
    <location>
        <begin position="1"/>
        <end position="21"/>
    </location>
</feature>
<dbReference type="AlphaFoldDB" id="A0A7G2CIH8"/>
<evidence type="ECO:0000256" key="1">
    <source>
        <dbReference type="SAM" id="SignalP"/>
    </source>
</evidence>
<evidence type="ECO:0000313" key="3">
    <source>
        <dbReference type="Proteomes" id="UP000515908"/>
    </source>
</evidence>
<dbReference type="Proteomes" id="UP000515908">
    <property type="component" value="Chromosome 14"/>
</dbReference>
<name>A0A7G2CIH8_9TRYP</name>